<dbReference type="AlphaFoldDB" id="A0AAV2PKK5"/>
<accession>A0AAV2PKK5</accession>
<evidence type="ECO:0000256" key="6">
    <source>
        <dbReference type="ARBA" id="ARBA00023136"/>
    </source>
</evidence>
<evidence type="ECO:0000256" key="8">
    <source>
        <dbReference type="SAM" id="MobiDB-lite"/>
    </source>
</evidence>
<dbReference type="GO" id="GO:0004930">
    <property type="term" value="F:G protein-coupled receptor activity"/>
    <property type="evidence" value="ECO:0007669"/>
    <property type="project" value="InterPro"/>
</dbReference>
<dbReference type="EMBL" id="CAXKWB010000361">
    <property type="protein sequence ID" value="CAL4060430.1"/>
    <property type="molecule type" value="Genomic_DNA"/>
</dbReference>
<comment type="subcellular location">
    <subcellularLocation>
        <location evidence="1">Cell membrane</location>
        <topology evidence="1">Multi-pass membrane protein</topology>
    </subcellularLocation>
</comment>
<dbReference type="CDD" id="cd14993">
    <property type="entry name" value="7tmA_CCKR-like"/>
    <property type="match status" value="1"/>
</dbReference>
<feature type="transmembrane region" description="Helical" evidence="9">
    <location>
        <begin position="181"/>
        <end position="199"/>
    </location>
</feature>
<feature type="compositionally biased region" description="Low complexity" evidence="8">
    <location>
        <begin position="466"/>
        <end position="478"/>
    </location>
</feature>
<feature type="transmembrane region" description="Helical" evidence="9">
    <location>
        <begin position="122"/>
        <end position="143"/>
    </location>
</feature>
<feature type="non-terminal residue" evidence="11">
    <location>
        <position position="487"/>
    </location>
</feature>
<name>A0AAV2PKK5_MEGNR</name>
<feature type="transmembrane region" description="Helical" evidence="9">
    <location>
        <begin position="149"/>
        <end position="169"/>
    </location>
</feature>
<dbReference type="Gene3D" id="1.20.1070.10">
    <property type="entry name" value="Rhodopsin 7-helix transmembrane proteins"/>
    <property type="match status" value="1"/>
</dbReference>
<evidence type="ECO:0000313" key="12">
    <source>
        <dbReference type="Proteomes" id="UP001497623"/>
    </source>
</evidence>
<evidence type="ECO:0000256" key="1">
    <source>
        <dbReference type="ARBA" id="ARBA00004651"/>
    </source>
</evidence>
<dbReference type="InterPro" id="IPR017452">
    <property type="entry name" value="GPCR_Rhodpsn_7TM"/>
</dbReference>
<dbReference type="GO" id="GO:0005886">
    <property type="term" value="C:plasma membrane"/>
    <property type="evidence" value="ECO:0007669"/>
    <property type="project" value="UniProtKB-SubCell"/>
</dbReference>
<dbReference type="PANTHER" id="PTHR24241">
    <property type="entry name" value="NEUROPEPTIDE RECEPTOR-RELATED G-PROTEIN COUPLED RECEPTOR"/>
    <property type="match status" value="1"/>
</dbReference>
<dbReference type="GO" id="GO:0042277">
    <property type="term" value="F:peptide binding"/>
    <property type="evidence" value="ECO:0007669"/>
    <property type="project" value="TreeGrafter"/>
</dbReference>
<dbReference type="GO" id="GO:0032870">
    <property type="term" value="P:cellular response to hormone stimulus"/>
    <property type="evidence" value="ECO:0007669"/>
    <property type="project" value="TreeGrafter"/>
</dbReference>
<evidence type="ECO:0000256" key="4">
    <source>
        <dbReference type="ARBA" id="ARBA00022692"/>
    </source>
</evidence>
<organism evidence="11 12">
    <name type="scientific">Meganyctiphanes norvegica</name>
    <name type="common">Northern krill</name>
    <name type="synonym">Thysanopoda norvegica</name>
    <dbReference type="NCBI Taxonomy" id="48144"/>
    <lineage>
        <taxon>Eukaryota</taxon>
        <taxon>Metazoa</taxon>
        <taxon>Ecdysozoa</taxon>
        <taxon>Arthropoda</taxon>
        <taxon>Crustacea</taxon>
        <taxon>Multicrustacea</taxon>
        <taxon>Malacostraca</taxon>
        <taxon>Eumalacostraca</taxon>
        <taxon>Eucarida</taxon>
        <taxon>Euphausiacea</taxon>
        <taxon>Euphausiidae</taxon>
        <taxon>Meganyctiphanes</taxon>
    </lineage>
</organism>
<dbReference type="PRINTS" id="PR00237">
    <property type="entry name" value="GPCRRHODOPSN"/>
</dbReference>
<keyword evidence="5 9" id="KW-1133">Transmembrane helix</keyword>
<evidence type="ECO:0000256" key="5">
    <source>
        <dbReference type="ARBA" id="ARBA00022989"/>
    </source>
</evidence>
<feature type="domain" description="G-protein coupled receptors family 1 profile" evidence="10">
    <location>
        <begin position="66"/>
        <end position="338"/>
    </location>
</feature>
<evidence type="ECO:0000313" key="11">
    <source>
        <dbReference type="EMBL" id="CAL4060430.1"/>
    </source>
</evidence>
<keyword evidence="4 9" id="KW-0812">Transmembrane</keyword>
<comment type="caution">
    <text evidence="11">The sequence shown here is derived from an EMBL/GenBank/DDBJ whole genome shotgun (WGS) entry which is preliminary data.</text>
</comment>
<gene>
    <name evidence="11" type="ORF">MNOR_LOCUS1358</name>
</gene>
<feature type="region of interest" description="Disordered" evidence="8">
    <location>
        <begin position="466"/>
        <end position="487"/>
    </location>
</feature>
<dbReference type="PROSITE" id="PS50262">
    <property type="entry name" value="G_PROTEIN_RECEP_F1_2"/>
    <property type="match status" value="1"/>
</dbReference>
<dbReference type="Pfam" id="PF00001">
    <property type="entry name" value="7tm_1"/>
    <property type="match status" value="1"/>
</dbReference>
<evidence type="ECO:0000256" key="2">
    <source>
        <dbReference type="ARBA" id="ARBA00010663"/>
    </source>
</evidence>
<feature type="transmembrane region" description="Helical" evidence="9">
    <location>
        <begin position="281"/>
        <end position="300"/>
    </location>
</feature>
<proteinExistence type="inferred from homology"/>
<evidence type="ECO:0000259" key="10">
    <source>
        <dbReference type="PROSITE" id="PS50262"/>
    </source>
</evidence>
<evidence type="ECO:0000256" key="7">
    <source>
        <dbReference type="ARBA" id="ARBA00023170"/>
    </source>
</evidence>
<reference evidence="11 12" key="1">
    <citation type="submission" date="2024-05" db="EMBL/GenBank/DDBJ databases">
        <authorList>
            <person name="Wallberg A."/>
        </authorList>
    </citation>
    <scope>NUCLEOTIDE SEQUENCE [LARGE SCALE GENOMIC DNA]</scope>
</reference>
<sequence length="487" mass="54756">MTTVFISLSAPRSYLAQGASQQNSKRFKNHNRMATHNTYWSKPQLPKEYAILRPPILSCDLRPQSYTILIIKMTYSSAELVTGNIKLGKMMNDTFFYVLFIFNMSIENIVLCFVLRGSILIVVYSSTAWVLGWFICKAVAYLQGVSVSASINTLVAISVDRALAICYPLRCQITSRTCRSIIVVIWVFSLVITLPWAIFFKLEPIENTDILVCTEKWPENLNGDLYFVLAHMVMCYLFPLTIISICYILIWRKVWWRKLPGEENAGVANMVHRSKIKVIKMLLLVVILFALSWLPLYIIFARLRFGVPSDTEDSIIRVVAPIAKWLGASNSCINPILYAFFNNKFRAGFKAILLSHSCCSPLRLDARKSFTNNRHNLSSMGSKTSSKMSVFSSNLSTPNASEQRRKSVMVQIPLDHTGGQVLTHVNSPKKDVVSRRTSSNTLLYRQCIINNLNVQSSPTIVLSTTTSTTSSNSSVSSTHINGNTTPV</sequence>
<feature type="transmembrane region" description="Helical" evidence="9">
    <location>
        <begin position="225"/>
        <end position="250"/>
    </location>
</feature>
<keyword evidence="3" id="KW-1003">Cell membrane</keyword>
<keyword evidence="7" id="KW-0675">Receptor</keyword>
<comment type="similarity">
    <text evidence="2">Belongs to the G-protein coupled receptor 1 family.</text>
</comment>
<keyword evidence="12" id="KW-1185">Reference proteome</keyword>
<dbReference type="InterPro" id="IPR000276">
    <property type="entry name" value="GPCR_Rhodpsn"/>
</dbReference>
<dbReference type="Proteomes" id="UP001497623">
    <property type="component" value="Unassembled WGS sequence"/>
</dbReference>
<evidence type="ECO:0000256" key="9">
    <source>
        <dbReference type="SAM" id="Phobius"/>
    </source>
</evidence>
<evidence type="ECO:0000256" key="3">
    <source>
        <dbReference type="ARBA" id="ARBA00022475"/>
    </source>
</evidence>
<feature type="transmembrane region" description="Helical" evidence="9">
    <location>
        <begin position="95"/>
        <end position="115"/>
    </location>
</feature>
<keyword evidence="6 9" id="KW-0472">Membrane</keyword>
<dbReference type="SUPFAM" id="SSF81321">
    <property type="entry name" value="Family A G protein-coupled receptor-like"/>
    <property type="match status" value="1"/>
</dbReference>
<protein>
    <recommendedName>
        <fullName evidence="10">G-protein coupled receptors family 1 profile domain-containing protein</fullName>
    </recommendedName>
</protein>
<dbReference type="PANTHER" id="PTHR24241:SF76">
    <property type="entry name" value="NEUROPEPTIDE SIFAMIDE RECEPTOR"/>
    <property type="match status" value="1"/>
</dbReference>